<reference evidence="4" key="1">
    <citation type="journal article" date="2011" name="Genome Res.">
        <title>Phylogeny-wide analysis of social amoeba genomes highlights ancient origins for complex intercellular communication.</title>
        <authorList>
            <person name="Heidel A.J."/>
            <person name="Lawal H.M."/>
            <person name="Felder M."/>
            <person name="Schilde C."/>
            <person name="Helps N.R."/>
            <person name="Tunggal B."/>
            <person name="Rivero F."/>
            <person name="John U."/>
            <person name="Schleicher M."/>
            <person name="Eichinger L."/>
            <person name="Platzer M."/>
            <person name="Noegel A.A."/>
            <person name="Schaap P."/>
            <person name="Gloeckner G."/>
        </authorList>
    </citation>
    <scope>NUCLEOTIDE SEQUENCE [LARGE SCALE GENOMIC DNA]</scope>
    <source>
        <strain evidence="4">SH3</strain>
    </source>
</reference>
<dbReference type="GO" id="GO:0016020">
    <property type="term" value="C:membrane"/>
    <property type="evidence" value="ECO:0007669"/>
    <property type="project" value="InterPro"/>
</dbReference>
<feature type="region of interest" description="Disordered" evidence="1">
    <location>
        <begin position="38"/>
        <end position="74"/>
    </location>
</feature>
<evidence type="ECO:0000313" key="4">
    <source>
        <dbReference type="Proteomes" id="UP000007797"/>
    </source>
</evidence>
<accession>F4QDE0</accession>
<sequence>MGIIVVFTVCIILIEIAFTPLQYSYQRLPSVSSILDRQSPHLEESNESSYQSPQQQQKNNNNNEDDDEKKGGGFENFYKRRKKELAEGKKEYDYLKLGELGGPTSTTTKTKSTSMELQPLATNRMTYLRMRAYRRRLEVGEHNRLIEQLTEEYYNELPWVAKLPRNFTYAATPKLAGNGTLAAIDELENANNNNPGWKTDPDKNPLLLAKPFIFIHIPKTGGTSLINLFQKNIESSSIFHVLTHPMPDKMVNVTPSHTIFGHVFFGLHLYFQEFFEDYQVPSNIHNFFSDGDSYDHMNRFSYMTMFRDPVDRVISHYYFLLDSKDHPLHRDASSRTLEQWVSKNAIADNEQTRRILGISRELNFDHRSLPIALHHLQ</sequence>
<protein>
    <recommendedName>
        <fullName evidence="5">Sulfotransferase</fullName>
    </recommendedName>
</protein>
<dbReference type="PANTHER" id="PTHR32301:SF6">
    <property type="entry name" value="GOLVESIN-RELATED"/>
    <property type="match status" value="1"/>
</dbReference>
<organism evidence="3 4">
    <name type="scientific">Cavenderia fasciculata</name>
    <name type="common">Slime mold</name>
    <name type="synonym">Dictyostelium fasciculatum</name>
    <dbReference type="NCBI Taxonomy" id="261658"/>
    <lineage>
        <taxon>Eukaryota</taxon>
        <taxon>Amoebozoa</taxon>
        <taxon>Evosea</taxon>
        <taxon>Eumycetozoa</taxon>
        <taxon>Dictyostelia</taxon>
        <taxon>Acytosteliales</taxon>
        <taxon>Cavenderiaceae</taxon>
        <taxon>Cavenderia</taxon>
    </lineage>
</organism>
<proteinExistence type="predicted"/>
<evidence type="ECO:0000256" key="1">
    <source>
        <dbReference type="SAM" id="MobiDB-lite"/>
    </source>
</evidence>
<dbReference type="Proteomes" id="UP000007797">
    <property type="component" value="Unassembled WGS sequence"/>
</dbReference>
<feature type="signal peptide" evidence="2">
    <location>
        <begin position="1"/>
        <end position="17"/>
    </location>
</feature>
<dbReference type="GeneID" id="14865394"/>
<dbReference type="AlphaFoldDB" id="F4QDE0"/>
<dbReference type="RefSeq" id="XP_004350476.1">
    <property type="nucleotide sequence ID" value="XM_004350425.1"/>
</dbReference>
<dbReference type="EMBL" id="GL883029">
    <property type="protein sequence ID" value="EGG13768.1"/>
    <property type="molecule type" value="Genomic_DNA"/>
</dbReference>
<dbReference type="Gene3D" id="3.40.50.300">
    <property type="entry name" value="P-loop containing nucleotide triphosphate hydrolases"/>
    <property type="match status" value="1"/>
</dbReference>
<evidence type="ECO:0008006" key="5">
    <source>
        <dbReference type="Google" id="ProtNLM"/>
    </source>
</evidence>
<dbReference type="InterPro" id="IPR027417">
    <property type="entry name" value="P-loop_NTPase"/>
</dbReference>
<dbReference type="PANTHER" id="PTHR32301">
    <property type="entry name" value="COUNTIN RECEPTOR CNR3-RELATED"/>
    <property type="match status" value="1"/>
</dbReference>
<feature type="compositionally biased region" description="Low complexity" evidence="1">
    <location>
        <begin position="47"/>
        <end position="62"/>
    </location>
</feature>
<feature type="chain" id="PRO_5003313960" description="Sulfotransferase" evidence="2">
    <location>
        <begin position="18"/>
        <end position="377"/>
    </location>
</feature>
<gene>
    <name evidence="3" type="ORF">DFA_11529</name>
</gene>
<evidence type="ECO:0000256" key="2">
    <source>
        <dbReference type="SAM" id="SignalP"/>
    </source>
</evidence>
<dbReference type="GO" id="GO:0008146">
    <property type="term" value="F:sulfotransferase activity"/>
    <property type="evidence" value="ECO:0007669"/>
    <property type="project" value="InterPro"/>
</dbReference>
<dbReference type="InterPro" id="IPR005331">
    <property type="entry name" value="Sulfotransferase"/>
</dbReference>
<dbReference type="OrthoDB" id="20270at2759"/>
<dbReference type="Pfam" id="PF03567">
    <property type="entry name" value="Sulfotransfer_2"/>
    <property type="match status" value="1"/>
</dbReference>
<keyword evidence="2" id="KW-0732">Signal</keyword>
<name>F4QDE0_CACFS</name>
<keyword evidence="4" id="KW-1185">Reference proteome</keyword>
<dbReference type="SUPFAM" id="SSF52540">
    <property type="entry name" value="P-loop containing nucleoside triphosphate hydrolases"/>
    <property type="match status" value="1"/>
</dbReference>
<dbReference type="InterPro" id="IPR053259">
    <property type="entry name" value="Golvesin-related_Golgi"/>
</dbReference>
<evidence type="ECO:0000313" key="3">
    <source>
        <dbReference type="EMBL" id="EGG13768.1"/>
    </source>
</evidence>
<dbReference type="KEGG" id="dfa:DFA_11529"/>